<keyword evidence="1" id="KW-0812">Transmembrane</keyword>
<reference evidence="3" key="1">
    <citation type="journal article" date="2017" name="Genome Biol.">
        <title>Comparative genomics reveals high biological diversity and specific adaptations in the industrially and medically important fungal genus Aspergillus.</title>
        <authorList>
            <person name="de Vries R.P."/>
            <person name="Riley R."/>
            <person name="Wiebenga A."/>
            <person name="Aguilar-Osorio G."/>
            <person name="Amillis S."/>
            <person name="Uchima C.A."/>
            <person name="Anderluh G."/>
            <person name="Asadollahi M."/>
            <person name="Askin M."/>
            <person name="Barry K."/>
            <person name="Battaglia E."/>
            <person name="Bayram O."/>
            <person name="Benocci T."/>
            <person name="Braus-Stromeyer S.A."/>
            <person name="Caldana C."/>
            <person name="Canovas D."/>
            <person name="Cerqueira G.C."/>
            <person name="Chen F."/>
            <person name="Chen W."/>
            <person name="Choi C."/>
            <person name="Clum A."/>
            <person name="Dos Santos R.A."/>
            <person name="Damasio A.R."/>
            <person name="Diallinas G."/>
            <person name="Emri T."/>
            <person name="Fekete E."/>
            <person name="Flipphi M."/>
            <person name="Freyberg S."/>
            <person name="Gallo A."/>
            <person name="Gournas C."/>
            <person name="Habgood R."/>
            <person name="Hainaut M."/>
            <person name="Harispe M.L."/>
            <person name="Henrissat B."/>
            <person name="Hilden K.S."/>
            <person name="Hope R."/>
            <person name="Hossain A."/>
            <person name="Karabika E."/>
            <person name="Karaffa L."/>
            <person name="Karanyi Z."/>
            <person name="Krasevec N."/>
            <person name="Kuo A."/>
            <person name="Kusch H."/>
            <person name="LaButti K."/>
            <person name="Lagendijk E.L."/>
            <person name="Lapidus A."/>
            <person name="Levasseur A."/>
            <person name="Lindquist E."/>
            <person name="Lipzen A."/>
            <person name="Logrieco A.F."/>
            <person name="MacCabe A."/>
            <person name="Maekelae M.R."/>
            <person name="Malavazi I."/>
            <person name="Melin P."/>
            <person name="Meyer V."/>
            <person name="Mielnichuk N."/>
            <person name="Miskei M."/>
            <person name="Molnar A.P."/>
            <person name="Mule G."/>
            <person name="Ngan C.Y."/>
            <person name="Orejas M."/>
            <person name="Orosz E."/>
            <person name="Ouedraogo J.P."/>
            <person name="Overkamp K.M."/>
            <person name="Park H.-S."/>
            <person name="Perrone G."/>
            <person name="Piumi F."/>
            <person name="Punt P.J."/>
            <person name="Ram A.F."/>
            <person name="Ramon A."/>
            <person name="Rauscher S."/>
            <person name="Record E."/>
            <person name="Riano-Pachon D.M."/>
            <person name="Robert V."/>
            <person name="Roehrig J."/>
            <person name="Ruller R."/>
            <person name="Salamov A."/>
            <person name="Salih N.S."/>
            <person name="Samson R.A."/>
            <person name="Sandor E."/>
            <person name="Sanguinetti M."/>
            <person name="Schuetze T."/>
            <person name="Sepcic K."/>
            <person name="Shelest E."/>
            <person name="Sherlock G."/>
            <person name="Sophianopoulou V."/>
            <person name="Squina F.M."/>
            <person name="Sun H."/>
            <person name="Susca A."/>
            <person name="Todd R.B."/>
            <person name="Tsang A."/>
            <person name="Unkles S.E."/>
            <person name="van de Wiele N."/>
            <person name="van Rossen-Uffink D."/>
            <person name="Oliveira J.V."/>
            <person name="Vesth T.C."/>
            <person name="Visser J."/>
            <person name="Yu J.-H."/>
            <person name="Zhou M."/>
            <person name="Andersen M.R."/>
            <person name="Archer D.B."/>
            <person name="Baker S.E."/>
            <person name="Benoit I."/>
            <person name="Brakhage A.A."/>
            <person name="Braus G.H."/>
            <person name="Fischer R."/>
            <person name="Frisvad J.C."/>
            <person name="Goldman G.H."/>
            <person name="Houbraken J."/>
            <person name="Oakley B."/>
            <person name="Pocsi I."/>
            <person name="Scazzocchio C."/>
            <person name="Seiboth B."/>
            <person name="vanKuyk P.A."/>
            <person name="Wortman J."/>
            <person name="Dyer P.S."/>
            <person name="Grigoriev I.V."/>
        </authorList>
    </citation>
    <scope>NUCLEOTIDE SEQUENCE [LARGE SCALE GENOMIC DNA]</scope>
    <source>
        <strain evidence="3">CBS 516.65</strain>
    </source>
</reference>
<organism evidence="2 3">
    <name type="scientific">Aspergillus glaucus CBS 516.65</name>
    <dbReference type="NCBI Taxonomy" id="1160497"/>
    <lineage>
        <taxon>Eukaryota</taxon>
        <taxon>Fungi</taxon>
        <taxon>Dikarya</taxon>
        <taxon>Ascomycota</taxon>
        <taxon>Pezizomycotina</taxon>
        <taxon>Eurotiomycetes</taxon>
        <taxon>Eurotiomycetidae</taxon>
        <taxon>Eurotiales</taxon>
        <taxon>Aspergillaceae</taxon>
        <taxon>Aspergillus</taxon>
        <taxon>Aspergillus subgen. Aspergillus</taxon>
    </lineage>
</organism>
<name>A0A1L9VZZ5_ASPGL</name>
<sequence>MTVYYSYHMPIWLGILELLFLIIGLIATIKSYYYKTYNQNLFSFVTLMLFLTLILDPTRFALRTTKKLPDGSEVRVKKPIIAFRRYEETSDSFLGDDGDTLPE</sequence>
<keyword evidence="1" id="KW-1133">Transmembrane helix</keyword>
<keyword evidence="1" id="KW-0472">Membrane</keyword>
<protein>
    <submittedName>
        <fullName evidence="2">Uncharacterized protein</fullName>
    </submittedName>
</protein>
<dbReference type="AlphaFoldDB" id="A0A1L9VZZ5"/>
<accession>A0A1L9VZZ5</accession>
<dbReference type="GeneID" id="34459567"/>
<evidence type="ECO:0000313" key="2">
    <source>
        <dbReference type="EMBL" id="OJJ89407.1"/>
    </source>
</evidence>
<dbReference type="OrthoDB" id="4269184at2759"/>
<evidence type="ECO:0000256" key="1">
    <source>
        <dbReference type="SAM" id="Phobius"/>
    </source>
</evidence>
<dbReference type="EMBL" id="KV878888">
    <property type="protein sequence ID" value="OJJ89407.1"/>
    <property type="molecule type" value="Genomic_DNA"/>
</dbReference>
<keyword evidence="3" id="KW-1185">Reference proteome</keyword>
<dbReference type="Proteomes" id="UP000184300">
    <property type="component" value="Unassembled WGS sequence"/>
</dbReference>
<feature type="transmembrane region" description="Helical" evidence="1">
    <location>
        <begin position="41"/>
        <end position="62"/>
    </location>
</feature>
<gene>
    <name evidence="2" type="ORF">ASPGLDRAFT_236282</name>
</gene>
<feature type="transmembrane region" description="Helical" evidence="1">
    <location>
        <begin position="12"/>
        <end position="29"/>
    </location>
</feature>
<dbReference type="VEuPathDB" id="FungiDB:ASPGLDRAFT_236282"/>
<evidence type="ECO:0000313" key="3">
    <source>
        <dbReference type="Proteomes" id="UP000184300"/>
    </source>
</evidence>
<proteinExistence type="predicted"/>
<dbReference type="RefSeq" id="XP_022406069.1">
    <property type="nucleotide sequence ID" value="XM_022543306.1"/>
</dbReference>